<feature type="domain" description="WGR" evidence="1">
    <location>
        <begin position="1"/>
        <end position="93"/>
    </location>
</feature>
<name>A0A3B0YHB0_9ZZZZ</name>
<dbReference type="SUPFAM" id="SSF48371">
    <property type="entry name" value="ARM repeat"/>
    <property type="match status" value="1"/>
</dbReference>
<dbReference type="Gene3D" id="2.20.140.10">
    <property type="entry name" value="WGR domain"/>
    <property type="match status" value="1"/>
</dbReference>
<evidence type="ECO:0000313" key="2">
    <source>
        <dbReference type="EMBL" id="VAW75057.1"/>
    </source>
</evidence>
<evidence type="ECO:0000259" key="1">
    <source>
        <dbReference type="PROSITE" id="PS51977"/>
    </source>
</evidence>
<gene>
    <name evidence="2" type="ORF">MNBD_GAMMA12-760</name>
</gene>
<protein>
    <recommendedName>
        <fullName evidence="1">WGR domain-containing protein</fullName>
    </recommendedName>
</protein>
<sequence length="1120" mass="128228">MKLVKQAHLYFKNEKSDKVYEVDLCELAQTDTARYLVNFRYGRRGANLKEGSKTDQPVTLDEAQMVFDSIVVAKTNKGYLHSDHSPVISDIQASVINNSNHSSEEGSNQFVTEEAISEKSCLPDEMVSKIKARLASLVSNKQFDSKELKRLVWRIGELEIKGLDNLLLLAGDEGDALLDYCLIWTLGRVGQDSKYLYPIFARSHQLDDADPVKRIALEAMLQHASEEQRCSLLNSIKQRLDPAVNSLLDNNHYDSLFDYVKRLIDKSSVELISTLTNLYCLSIADNDLRTIILKLVPLVPARPNALKALRYIYKAAEFRNDYRVLGLVALVMERSQCFARFDYYDTVYIRNPDYGVKRNQSYYLRFDFNQEMAKEDSRIAWTANTRHYFIRRTWRNLRRLGKVSHPQFVDQAVGILLAFSDKHGDHGITYNSYRYFNVGTPSYLYEPVQETSYEFAPYMSFNNLLYAESVRLLPSASGDRWYSQTDLDDFRPLTEVAESREELLPELWDKRPDALIQLLCESQCLQVHLFAVFALRDNQQAYSTITTKNIIAFLATPYDCTNQLAKELAVQRYNSSSPDVDIIVAMLAASIQEARDIGRSWLMDNRYLLDEYPNLLVVILTAEHKDMQGWGRELVATLKMDTARKQAVVARLFAWMQDLIVATKQESSELELSEVQQSIIIQISWYLTHTFSEQTESIGLHVIEDLLKHPALEIKKMAAHLLVNHKTPTEQLPTHLLKLLIENENVDLRALGVQLFGKLPAKTLASQSDLILTYCLGDETAIRKESYFMIARIAEVDSLLAGDMIRRLLDELFRKESSDELHADIINALSDKLSHLISTQDNNACVLFDKDIIWRLLMARANGANQYGGVLLEQVNPEHLTVRQWSRLGMNPVFSVRAWVWDCYQKYGQRIKNNSIDALRILENSWDDSRAFAIDYFRTNFSQKDWSAESMIGVCDSVLPEVQQLGRELITRFFSDDNGVEYLSKLSQHPSVNIQLFTSHYLKNYAGGSLDRIEALAPYFVTVLSNVNKGRIAKTRVIDFLYQEAMQSADVAKIAAKILSRQSVTIVLCDHTRYLLTMRDLLEKYPFLDLPINKKTVPVRSVLTNTPVIATEKDQIKNVV</sequence>
<dbReference type="EMBL" id="UOFL01000073">
    <property type="protein sequence ID" value="VAW75057.1"/>
    <property type="molecule type" value="Genomic_DNA"/>
</dbReference>
<dbReference type="CDD" id="cd07998">
    <property type="entry name" value="WGR_DNA_ligase"/>
    <property type="match status" value="1"/>
</dbReference>
<reference evidence="2" key="1">
    <citation type="submission" date="2018-06" db="EMBL/GenBank/DDBJ databases">
        <authorList>
            <person name="Zhirakovskaya E."/>
        </authorList>
    </citation>
    <scope>NUCLEOTIDE SEQUENCE</scope>
</reference>
<organism evidence="2">
    <name type="scientific">hydrothermal vent metagenome</name>
    <dbReference type="NCBI Taxonomy" id="652676"/>
    <lineage>
        <taxon>unclassified sequences</taxon>
        <taxon>metagenomes</taxon>
        <taxon>ecological metagenomes</taxon>
    </lineage>
</organism>
<accession>A0A3B0YHB0</accession>
<dbReference type="InterPro" id="IPR016024">
    <property type="entry name" value="ARM-type_fold"/>
</dbReference>
<proteinExistence type="predicted"/>
<dbReference type="PROSITE" id="PS51977">
    <property type="entry name" value="WGR"/>
    <property type="match status" value="1"/>
</dbReference>
<dbReference type="AlphaFoldDB" id="A0A3B0YHB0"/>
<dbReference type="InterPro" id="IPR008893">
    <property type="entry name" value="WGR_domain"/>
</dbReference>